<dbReference type="GO" id="GO:0006614">
    <property type="term" value="P:SRP-dependent cotranslational protein targeting to membrane"/>
    <property type="evidence" value="ECO:0007669"/>
    <property type="project" value="UniProtKB-UniRule"/>
</dbReference>
<dbReference type="PANTHER" id="PTHR43134:SF3">
    <property type="entry name" value="FLAGELLAR BIOSYNTHESIS PROTEIN FLHF"/>
    <property type="match status" value="1"/>
</dbReference>
<dbReference type="InterPro" id="IPR047040">
    <property type="entry name" value="FlhF__GTPase_dom"/>
</dbReference>
<organism evidence="16 17">
    <name type="scientific">Orenia metallireducens</name>
    <dbReference type="NCBI Taxonomy" id="1413210"/>
    <lineage>
        <taxon>Bacteria</taxon>
        <taxon>Bacillati</taxon>
        <taxon>Bacillota</taxon>
        <taxon>Clostridia</taxon>
        <taxon>Halanaerobiales</taxon>
        <taxon>Halobacteroidaceae</taxon>
        <taxon>Orenia</taxon>
    </lineage>
</organism>
<keyword evidence="6" id="KW-0547">Nucleotide-binding</keyword>
<protein>
    <recommendedName>
        <fullName evidence="3 13">Flagellar biosynthesis protein FlhF</fullName>
    </recommendedName>
</protein>
<dbReference type="SMART" id="SM00962">
    <property type="entry name" value="SRP54"/>
    <property type="match status" value="1"/>
</dbReference>
<comment type="subcellular location">
    <subcellularLocation>
        <location evidence="1">Cell membrane</location>
        <topology evidence="1">Peripheral membrane protein</topology>
        <orientation evidence="1">Cytoplasmic side</orientation>
    </subcellularLocation>
</comment>
<dbReference type="GO" id="GO:0005047">
    <property type="term" value="F:signal recognition particle binding"/>
    <property type="evidence" value="ECO:0007669"/>
    <property type="project" value="TreeGrafter"/>
</dbReference>
<keyword evidence="7" id="KW-1005">Bacterial flagellum biogenesis</keyword>
<keyword evidence="16" id="KW-0282">Flagellum</keyword>
<evidence type="ECO:0000256" key="8">
    <source>
        <dbReference type="ARBA" id="ARBA00022927"/>
    </source>
</evidence>
<dbReference type="Proteomes" id="UP000219573">
    <property type="component" value="Unassembled WGS sequence"/>
</dbReference>
<evidence type="ECO:0000256" key="1">
    <source>
        <dbReference type="ARBA" id="ARBA00004413"/>
    </source>
</evidence>
<name>A0A285FNM6_9FIRM</name>
<sequence>MKIKKYRAETMQEAILKVKSDLGADAIILHTRKFKQGGFFGLFAKKMVEVIATVDQDNKKRKESKLSESRQANEDNILKSELSQMKHMMNDMMGELKNKNQQSLHLVVNPSLERLIDALWTLGLSRKMARELAEEIADKVDLKDLNSEEIKDVLREKLKKEFIDIKPIELESGKTKIISLVGPTGVGKTTTLAKLAARFSLFENKKVGLITADTYRIAAVEQLKTYSEIINLPLEVVFTPQELLNAIEGYQGYDLVLVDTAGRSQNNQLHISELKGFINNVPIDEIYLVLSATTKVNDLMKIIEVYNEIDLDKLIITKLDETNSWGTILEATAKAKKPLSYITVGQDVPEDIKLPESEQLIEDILKGLEL</sequence>
<dbReference type="CDD" id="cd17873">
    <property type="entry name" value="FlhF"/>
    <property type="match status" value="1"/>
</dbReference>
<dbReference type="RefSeq" id="WP_097016443.1">
    <property type="nucleotide sequence ID" value="NZ_OBDZ01000002.1"/>
</dbReference>
<evidence type="ECO:0000256" key="12">
    <source>
        <dbReference type="ARBA" id="ARBA00025337"/>
    </source>
</evidence>
<evidence type="ECO:0000256" key="11">
    <source>
        <dbReference type="ARBA" id="ARBA00023225"/>
    </source>
</evidence>
<dbReference type="Gene3D" id="3.40.50.300">
    <property type="entry name" value="P-loop containing nucleotide triphosphate hydrolases"/>
    <property type="match status" value="1"/>
</dbReference>
<comment type="function">
    <text evidence="12">Necessary for flagellar biosynthesis. May be involved in translocation of the flagellum.</text>
</comment>
<evidence type="ECO:0000256" key="13">
    <source>
        <dbReference type="NCBIfam" id="TIGR03499"/>
    </source>
</evidence>
<keyword evidence="9" id="KW-0342">GTP-binding</keyword>
<proteinExistence type="inferred from homology"/>
<feature type="domain" description="SRP54-type proteins GTP-binding" evidence="15">
    <location>
        <begin position="175"/>
        <end position="366"/>
    </location>
</feature>
<dbReference type="InterPro" id="IPR020006">
    <property type="entry name" value="FlhF"/>
</dbReference>
<dbReference type="GO" id="GO:0005886">
    <property type="term" value="C:plasma membrane"/>
    <property type="evidence" value="ECO:0007669"/>
    <property type="project" value="UniProtKB-SubCell"/>
</dbReference>
<evidence type="ECO:0000256" key="10">
    <source>
        <dbReference type="ARBA" id="ARBA00023136"/>
    </source>
</evidence>
<dbReference type="SUPFAM" id="SSF52540">
    <property type="entry name" value="P-loop containing nucleoside triphosphate hydrolases"/>
    <property type="match status" value="1"/>
</dbReference>
<evidence type="ECO:0000256" key="6">
    <source>
        <dbReference type="ARBA" id="ARBA00022741"/>
    </source>
</evidence>
<dbReference type="SMART" id="SM00382">
    <property type="entry name" value="AAA"/>
    <property type="match status" value="1"/>
</dbReference>
<dbReference type="GO" id="GO:0015031">
    <property type="term" value="P:protein transport"/>
    <property type="evidence" value="ECO:0007669"/>
    <property type="project" value="UniProtKB-KW"/>
</dbReference>
<dbReference type="PANTHER" id="PTHR43134">
    <property type="entry name" value="SIGNAL RECOGNITION PARTICLE RECEPTOR SUBUNIT ALPHA"/>
    <property type="match status" value="1"/>
</dbReference>
<keyword evidence="5" id="KW-1003">Cell membrane</keyword>
<keyword evidence="10" id="KW-0472">Membrane</keyword>
<evidence type="ECO:0000256" key="5">
    <source>
        <dbReference type="ARBA" id="ARBA00022475"/>
    </source>
</evidence>
<accession>A0A285FNM6</accession>
<keyword evidence="16" id="KW-0969">Cilium</keyword>
<reference evidence="17" key="1">
    <citation type="submission" date="2017-09" db="EMBL/GenBank/DDBJ databases">
        <authorList>
            <person name="Varghese N."/>
            <person name="Submissions S."/>
        </authorList>
    </citation>
    <scope>NUCLEOTIDE SEQUENCE [LARGE SCALE GENOMIC DNA]</scope>
    <source>
        <strain evidence="17">MSL47</strain>
    </source>
</reference>
<dbReference type="GO" id="GO:0003924">
    <property type="term" value="F:GTPase activity"/>
    <property type="evidence" value="ECO:0007669"/>
    <property type="project" value="UniProtKB-UniRule"/>
</dbReference>
<dbReference type="EMBL" id="OBDZ01000002">
    <property type="protein sequence ID" value="SNY12900.1"/>
    <property type="molecule type" value="Genomic_DNA"/>
</dbReference>
<dbReference type="InterPro" id="IPR027417">
    <property type="entry name" value="P-loop_NTPase"/>
</dbReference>
<gene>
    <name evidence="16" type="ORF">SAMN06265827_102183</name>
</gene>
<dbReference type="NCBIfam" id="TIGR03499">
    <property type="entry name" value="FlhF"/>
    <property type="match status" value="1"/>
</dbReference>
<dbReference type="GO" id="GO:0005525">
    <property type="term" value="F:GTP binding"/>
    <property type="evidence" value="ECO:0007669"/>
    <property type="project" value="UniProtKB-UniRule"/>
</dbReference>
<evidence type="ECO:0000313" key="17">
    <source>
        <dbReference type="Proteomes" id="UP000219573"/>
    </source>
</evidence>
<evidence type="ECO:0000259" key="15">
    <source>
        <dbReference type="SMART" id="SM00962"/>
    </source>
</evidence>
<dbReference type="STRING" id="1413210.U472_06380"/>
<evidence type="ECO:0000313" key="16">
    <source>
        <dbReference type="EMBL" id="SNY12900.1"/>
    </source>
</evidence>
<dbReference type="Pfam" id="PF00448">
    <property type="entry name" value="SRP54"/>
    <property type="match status" value="1"/>
</dbReference>
<evidence type="ECO:0000256" key="3">
    <source>
        <dbReference type="ARBA" id="ARBA00014919"/>
    </source>
</evidence>
<keyword evidence="17" id="KW-1185">Reference proteome</keyword>
<evidence type="ECO:0000259" key="14">
    <source>
        <dbReference type="SMART" id="SM00382"/>
    </source>
</evidence>
<keyword evidence="16" id="KW-0966">Cell projection</keyword>
<comment type="similarity">
    <text evidence="2">Belongs to the GTP-binding SRP family.</text>
</comment>
<dbReference type="FunFam" id="3.40.50.300:FF:000695">
    <property type="entry name" value="Flagellar biosynthesis regulator FlhF"/>
    <property type="match status" value="1"/>
</dbReference>
<dbReference type="InterPro" id="IPR003593">
    <property type="entry name" value="AAA+_ATPase"/>
</dbReference>
<keyword evidence="8" id="KW-0653">Protein transport</keyword>
<dbReference type="Gene3D" id="1.20.120.1380">
    <property type="entry name" value="Flagellar FlhF biosynthesis protein, N domain"/>
    <property type="match status" value="1"/>
</dbReference>
<evidence type="ECO:0000256" key="7">
    <source>
        <dbReference type="ARBA" id="ARBA00022795"/>
    </source>
</evidence>
<keyword evidence="11" id="KW-1006">Bacterial flagellum protein export</keyword>
<evidence type="ECO:0000256" key="2">
    <source>
        <dbReference type="ARBA" id="ARBA00008531"/>
    </source>
</evidence>
<dbReference type="InterPro" id="IPR000897">
    <property type="entry name" value="SRP54_GTPase_dom"/>
</dbReference>
<dbReference type="AlphaFoldDB" id="A0A285FNM6"/>
<dbReference type="GO" id="GO:0044781">
    <property type="term" value="P:bacterial-type flagellum organization"/>
    <property type="evidence" value="ECO:0007669"/>
    <property type="project" value="UniProtKB-UniRule"/>
</dbReference>
<keyword evidence="4" id="KW-0813">Transport</keyword>
<evidence type="ECO:0000256" key="9">
    <source>
        <dbReference type="ARBA" id="ARBA00023134"/>
    </source>
</evidence>
<feature type="domain" description="AAA+ ATPase" evidence="14">
    <location>
        <begin position="174"/>
        <end position="321"/>
    </location>
</feature>
<evidence type="ECO:0000256" key="4">
    <source>
        <dbReference type="ARBA" id="ARBA00022448"/>
    </source>
</evidence>
<dbReference type="OrthoDB" id="9778554at2"/>